<evidence type="ECO:0000256" key="1">
    <source>
        <dbReference type="ARBA" id="ARBA00004496"/>
    </source>
</evidence>
<keyword evidence="2" id="KW-0963">Cytoplasm</keyword>
<name>A0A1Y2GBJ9_9FUNG</name>
<dbReference type="CDD" id="cd00160">
    <property type="entry name" value="RhoGEF"/>
    <property type="match status" value="1"/>
</dbReference>
<dbReference type="GO" id="GO:0005737">
    <property type="term" value="C:cytoplasm"/>
    <property type="evidence" value="ECO:0007669"/>
    <property type="project" value="UniProtKB-SubCell"/>
</dbReference>
<dbReference type="InterPro" id="IPR000219">
    <property type="entry name" value="DH_dom"/>
</dbReference>
<dbReference type="PROSITE" id="PS50003">
    <property type="entry name" value="PH_DOMAIN"/>
    <property type="match status" value="1"/>
</dbReference>
<comment type="subcellular location">
    <subcellularLocation>
        <location evidence="1">Cytoplasm</location>
    </subcellularLocation>
</comment>
<dbReference type="InterPro" id="IPR035892">
    <property type="entry name" value="C2_domain_sf"/>
</dbReference>
<dbReference type="SUPFAM" id="SSF50729">
    <property type="entry name" value="PH domain-like"/>
    <property type="match status" value="1"/>
</dbReference>
<dbReference type="GeneID" id="33561543"/>
<dbReference type="Gene3D" id="1.20.900.10">
    <property type="entry name" value="Dbl homology (DH) domain"/>
    <property type="match status" value="1"/>
</dbReference>
<dbReference type="PANTHER" id="PTHR46006:SF6">
    <property type="entry name" value="INTERSECTIN-2 ISOFORM X1"/>
    <property type="match status" value="1"/>
</dbReference>
<dbReference type="GO" id="GO:0005085">
    <property type="term" value="F:guanyl-nucleotide exchange factor activity"/>
    <property type="evidence" value="ECO:0007669"/>
    <property type="project" value="InterPro"/>
</dbReference>
<dbReference type="RefSeq" id="XP_021877494.1">
    <property type="nucleotide sequence ID" value="XM_022019698.1"/>
</dbReference>
<evidence type="ECO:0000313" key="7">
    <source>
        <dbReference type="Proteomes" id="UP000193648"/>
    </source>
</evidence>
<comment type="caution">
    <text evidence="6">The sequence shown here is derived from an EMBL/GenBank/DDBJ whole genome shotgun (WGS) entry which is preliminary data.</text>
</comment>
<feature type="region of interest" description="Disordered" evidence="3">
    <location>
        <begin position="96"/>
        <end position="170"/>
    </location>
</feature>
<dbReference type="STRING" id="64571.A0A1Y2GBJ9"/>
<keyword evidence="7" id="KW-1185">Reference proteome</keyword>
<evidence type="ECO:0000256" key="2">
    <source>
        <dbReference type="ARBA" id="ARBA00022490"/>
    </source>
</evidence>
<gene>
    <name evidence="6" type="ORF">BCR41DRAFT_168920</name>
</gene>
<organism evidence="6 7">
    <name type="scientific">Lobosporangium transversale</name>
    <dbReference type="NCBI Taxonomy" id="64571"/>
    <lineage>
        <taxon>Eukaryota</taxon>
        <taxon>Fungi</taxon>
        <taxon>Fungi incertae sedis</taxon>
        <taxon>Mucoromycota</taxon>
        <taxon>Mortierellomycotina</taxon>
        <taxon>Mortierellomycetes</taxon>
        <taxon>Mortierellales</taxon>
        <taxon>Mortierellaceae</taxon>
        <taxon>Lobosporangium</taxon>
    </lineage>
</organism>
<dbReference type="SUPFAM" id="SSF49562">
    <property type="entry name" value="C2 domain (Calcium/lipid-binding domain, CaLB)"/>
    <property type="match status" value="1"/>
</dbReference>
<dbReference type="Pfam" id="PF16652">
    <property type="entry name" value="PH_13"/>
    <property type="match status" value="1"/>
</dbReference>
<feature type="domain" description="DH" evidence="5">
    <location>
        <begin position="223"/>
        <end position="408"/>
    </location>
</feature>
<accession>A0A1Y2GBJ9</accession>
<dbReference type="Proteomes" id="UP000193648">
    <property type="component" value="Unassembled WGS sequence"/>
</dbReference>
<evidence type="ECO:0000256" key="3">
    <source>
        <dbReference type="SAM" id="MobiDB-lite"/>
    </source>
</evidence>
<evidence type="ECO:0000259" key="5">
    <source>
        <dbReference type="PROSITE" id="PS50010"/>
    </source>
</evidence>
<dbReference type="SUPFAM" id="SSF48065">
    <property type="entry name" value="DBL homology domain (DH-domain)"/>
    <property type="match status" value="1"/>
</dbReference>
<dbReference type="GO" id="GO:0035025">
    <property type="term" value="P:positive regulation of Rho protein signal transduction"/>
    <property type="evidence" value="ECO:0007669"/>
    <property type="project" value="TreeGrafter"/>
</dbReference>
<proteinExistence type="predicted"/>
<dbReference type="PROSITE" id="PS50010">
    <property type="entry name" value="DH_2"/>
    <property type="match status" value="1"/>
</dbReference>
<dbReference type="InterPro" id="IPR011993">
    <property type="entry name" value="PH-like_dom_sf"/>
</dbReference>
<evidence type="ECO:0000259" key="4">
    <source>
        <dbReference type="PROSITE" id="PS50003"/>
    </source>
</evidence>
<evidence type="ECO:0008006" key="8">
    <source>
        <dbReference type="Google" id="ProtNLM"/>
    </source>
</evidence>
<evidence type="ECO:0000313" key="6">
    <source>
        <dbReference type="EMBL" id="ORZ06331.1"/>
    </source>
</evidence>
<feature type="domain" description="PH" evidence="4">
    <location>
        <begin position="447"/>
        <end position="603"/>
    </location>
</feature>
<dbReference type="InterPro" id="IPR001849">
    <property type="entry name" value="PH_domain"/>
</dbReference>
<dbReference type="InParanoid" id="A0A1Y2GBJ9"/>
<dbReference type="SMART" id="SM00325">
    <property type="entry name" value="RhoGEF"/>
    <property type="match status" value="1"/>
</dbReference>
<dbReference type="EMBL" id="MCFF01000046">
    <property type="protein sequence ID" value="ORZ06331.1"/>
    <property type="molecule type" value="Genomic_DNA"/>
</dbReference>
<dbReference type="Pfam" id="PF00621">
    <property type="entry name" value="RhoGEF"/>
    <property type="match status" value="1"/>
</dbReference>
<feature type="compositionally biased region" description="Low complexity" evidence="3">
    <location>
        <begin position="148"/>
        <end position="159"/>
    </location>
</feature>
<dbReference type="Gene3D" id="2.30.29.30">
    <property type="entry name" value="Pleckstrin-homology domain (PH domain)/Phosphotyrosine-binding domain (PTB)"/>
    <property type="match status" value="1"/>
</dbReference>
<feature type="region of interest" description="Disordered" evidence="3">
    <location>
        <begin position="39"/>
        <end position="78"/>
    </location>
</feature>
<dbReference type="SMART" id="SM00233">
    <property type="entry name" value="PH"/>
    <property type="match status" value="1"/>
</dbReference>
<reference evidence="6 7" key="1">
    <citation type="submission" date="2016-07" db="EMBL/GenBank/DDBJ databases">
        <title>Pervasive Adenine N6-methylation of Active Genes in Fungi.</title>
        <authorList>
            <consortium name="DOE Joint Genome Institute"/>
            <person name="Mondo S.J."/>
            <person name="Dannebaum R.O."/>
            <person name="Kuo R.C."/>
            <person name="Labutti K."/>
            <person name="Haridas S."/>
            <person name="Kuo A."/>
            <person name="Salamov A."/>
            <person name="Ahrendt S.R."/>
            <person name="Lipzen A."/>
            <person name="Sullivan W."/>
            <person name="Andreopoulos W.B."/>
            <person name="Clum A."/>
            <person name="Lindquist E."/>
            <person name="Daum C."/>
            <person name="Ramamoorthy G.K."/>
            <person name="Gryganskyi A."/>
            <person name="Culley D."/>
            <person name="Magnuson J.K."/>
            <person name="James T.Y."/>
            <person name="O'Malley M.A."/>
            <person name="Stajich J.E."/>
            <person name="Spatafora J.W."/>
            <person name="Visel A."/>
            <person name="Grigoriev I.V."/>
        </authorList>
    </citation>
    <scope>NUCLEOTIDE SEQUENCE [LARGE SCALE GENOMIC DNA]</scope>
    <source>
        <strain evidence="6 7">NRRL 3116</strain>
    </source>
</reference>
<dbReference type="InterPro" id="IPR035899">
    <property type="entry name" value="DBL_dom_sf"/>
</dbReference>
<protein>
    <recommendedName>
        <fullName evidence="8">Dbl homology domain-containing protein</fullName>
    </recommendedName>
</protein>
<dbReference type="AlphaFoldDB" id="A0A1Y2GBJ9"/>
<sequence length="749" mass="83238">MTLFFLISFNIYLYDIQNYRIDSYTVAIALSLEESDVSDYETEEDIHIDDKTDTVSEESDSDTETSSNSSEDEIDVTIPQSVSLMKPNTYATTAEATPVISIAHTPRRRAPPARPIEMHRRPKPSLSHAIAVSTPTRAEGLSRKHSEGSLSSHLSVPSSTGKEARPRSGSYSDVLVKPLSQYTGHKNVDSSSGPSSPILLNSASWSSSIAANILHSLPEKEKKRQEAIHELIVTEQVYLSNLLFVKDDFQSPLLDQGLISSAESQSIFMDWTELLDLSKSIVAELVERQTNGEGVVLAVGDVINSHIVEKANCFMRYCANHRLATKLLTQRMTESKPLLNFLTQAKSKPACRGLDIFSFLLQPLQRITRYPLLIKKILASTDEDHIDHLLLMEALMSAEKFLDRINEAIRSGETKERLEDIQCKMTNVEMSAGLTLTSDTKYLGPRVILHEGQLRKAKSGRKLYAYLCNDLLLLFIPGRYPGALVKSSPHSALTRSNSSTSYGLSDRVSGIHSAIHYHGWSLYQPPISLERVRVHTEPSDNIRFTIVVSASLSDSLIAQQSFVPLHLQSAQQQRQSSGSLIQLKAGSAKDRNVWIKTLEKAIKALAKAPRDYITRTSIRPPLSETVGTMTIRVNEGVIPSREFAKSKSFICSISLGEQLFTTRPVATDNAYSGVFSILWRESVIFALTDMNQVLHIRVTSSTPFAPDALMGSTQLQLHTVIPYGERGTEVIASFANNIEVKFFMSYRTL</sequence>
<dbReference type="InterPro" id="IPR051480">
    <property type="entry name" value="Endocytic_GEF_Adapter"/>
</dbReference>
<dbReference type="OrthoDB" id="1716625at2759"/>
<dbReference type="PANTHER" id="PTHR46006">
    <property type="entry name" value="RHO GUANINE NUCLEOTIDE EXCHANGE FACTOR AT 64C, ISOFORM A"/>
    <property type="match status" value="1"/>
</dbReference>